<dbReference type="PANTHER" id="PTHR43345:SF2">
    <property type="entry name" value="3-ISOPROPYLMALATE DEHYDRATASE SMALL SUBUNIT 1"/>
    <property type="match status" value="1"/>
</dbReference>
<proteinExistence type="inferred from homology"/>
<evidence type="ECO:0000256" key="1">
    <source>
        <dbReference type="ARBA" id="ARBA00009869"/>
    </source>
</evidence>
<comment type="function">
    <text evidence="3">Catalyzes the isomerization between 2-isopropylmalate and 3-isopropylmalate, via the formation of 2-isopropylmaleate.</text>
</comment>
<evidence type="ECO:0000256" key="3">
    <source>
        <dbReference type="HAMAP-Rule" id="MF_01032"/>
    </source>
</evidence>
<dbReference type="GO" id="GO:0009098">
    <property type="term" value="P:L-leucine biosynthetic process"/>
    <property type="evidence" value="ECO:0007669"/>
    <property type="project" value="UniProtKB-UniRule"/>
</dbReference>
<comment type="subunit">
    <text evidence="3">Heterodimer of LeuC and LeuD.</text>
</comment>
<comment type="caution">
    <text evidence="5">The sequence shown here is derived from an EMBL/GenBank/DDBJ whole genome shotgun (WGS) entry which is preliminary data.</text>
</comment>
<organism evidence="5 6">
    <name type="scientific">Candidatus Ozemobacter sibiricus</name>
    <dbReference type="NCBI Taxonomy" id="2268124"/>
    <lineage>
        <taxon>Bacteria</taxon>
        <taxon>Candidatus Ozemobacteria</taxon>
        <taxon>Candidatus Ozemobacterales</taxon>
        <taxon>Candidatus Ozemobacteraceae</taxon>
        <taxon>Candidatus Ozemobacter</taxon>
    </lineage>
</organism>
<dbReference type="EC" id="4.2.1.33" evidence="3"/>
<feature type="domain" description="Aconitase A/isopropylmalate dehydratase small subunit swivel" evidence="4">
    <location>
        <begin position="40"/>
        <end position="100"/>
    </location>
</feature>
<protein>
    <recommendedName>
        <fullName evidence="3">3-isopropylmalate dehydratase small subunit</fullName>
        <ecNumber evidence="3">4.2.1.33</ecNumber>
    </recommendedName>
    <alternativeName>
        <fullName evidence="3">Alpha-IPM isomerase</fullName>
        <shortName evidence="3">IPMI</shortName>
    </alternativeName>
    <alternativeName>
        <fullName evidence="3">Isopropylmalate isomerase</fullName>
    </alternativeName>
</protein>
<dbReference type="InterPro" id="IPR000573">
    <property type="entry name" value="AconitaseA/IPMdHydase_ssu_swvl"/>
</dbReference>
<keyword evidence="3" id="KW-0100">Branched-chain amino acid biosynthesis</keyword>
<name>A0A367ZPK4_9BACT</name>
<keyword evidence="2 3" id="KW-0456">Lyase</keyword>
<keyword evidence="3" id="KW-0432">Leucine biosynthesis</keyword>
<evidence type="ECO:0000259" key="4">
    <source>
        <dbReference type="Pfam" id="PF00694"/>
    </source>
</evidence>
<gene>
    <name evidence="3" type="primary">leuD</name>
    <name evidence="5" type="ORF">OZSIB_0162</name>
</gene>
<dbReference type="InterPro" id="IPR050075">
    <property type="entry name" value="LeuD"/>
</dbReference>
<reference evidence="5 6" key="1">
    <citation type="submission" date="2018-05" db="EMBL/GenBank/DDBJ databases">
        <title>A metagenomic window into the 2 km-deep terrestrial subsurface aquifer revealed taxonomically and functionally diverse microbial community comprising novel uncultured bacterial lineages.</title>
        <authorList>
            <person name="Kadnikov V.V."/>
            <person name="Mardanov A.V."/>
            <person name="Beletsky A.V."/>
            <person name="Banks D."/>
            <person name="Pimenov N.V."/>
            <person name="Frank Y.A."/>
            <person name="Karnachuk O.V."/>
            <person name="Ravin N.V."/>
        </authorList>
    </citation>
    <scope>NUCLEOTIDE SEQUENCE [LARGE SCALE GENOMIC DNA]</scope>
    <source>
        <strain evidence="5">BY5</strain>
    </source>
</reference>
<evidence type="ECO:0000313" key="5">
    <source>
        <dbReference type="EMBL" id="RCK79291.1"/>
    </source>
</evidence>
<dbReference type="Proteomes" id="UP000252355">
    <property type="component" value="Unassembled WGS sequence"/>
</dbReference>
<comment type="similarity">
    <text evidence="1 3">Belongs to the LeuD family. LeuD type 2 subfamily.</text>
</comment>
<dbReference type="InterPro" id="IPR015928">
    <property type="entry name" value="Aconitase/3IPM_dehydase_swvl"/>
</dbReference>
<dbReference type="Gene3D" id="3.20.19.10">
    <property type="entry name" value="Aconitase, domain 4"/>
    <property type="match status" value="1"/>
</dbReference>
<comment type="catalytic activity">
    <reaction evidence="3">
        <text>(2R,3S)-3-isopropylmalate = (2S)-2-isopropylmalate</text>
        <dbReference type="Rhea" id="RHEA:32287"/>
        <dbReference type="ChEBI" id="CHEBI:1178"/>
        <dbReference type="ChEBI" id="CHEBI:35121"/>
        <dbReference type="EC" id="4.2.1.33"/>
    </reaction>
</comment>
<evidence type="ECO:0000313" key="6">
    <source>
        <dbReference type="Proteomes" id="UP000252355"/>
    </source>
</evidence>
<keyword evidence="3" id="KW-0028">Amino-acid biosynthesis</keyword>
<dbReference type="AlphaFoldDB" id="A0A367ZPK4"/>
<dbReference type="CDD" id="cd01577">
    <property type="entry name" value="IPMI_Swivel"/>
    <property type="match status" value="1"/>
</dbReference>
<dbReference type="InterPro" id="IPR033940">
    <property type="entry name" value="IPMI_Swivel"/>
</dbReference>
<dbReference type="NCBIfam" id="TIGR02087">
    <property type="entry name" value="LEUD_arch"/>
    <property type="match status" value="1"/>
</dbReference>
<accession>A0A367ZPK4</accession>
<evidence type="ECO:0000256" key="2">
    <source>
        <dbReference type="ARBA" id="ARBA00023239"/>
    </source>
</evidence>
<dbReference type="GO" id="GO:0003861">
    <property type="term" value="F:3-isopropylmalate dehydratase activity"/>
    <property type="evidence" value="ECO:0007669"/>
    <property type="project" value="UniProtKB-UniRule"/>
</dbReference>
<dbReference type="UniPathway" id="UPA00048">
    <property type="reaction ID" value="UER00071"/>
</dbReference>
<dbReference type="HAMAP" id="MF_01032">
    <property type="entry name" value="LeuD_type2"/>
    <property type="match status" value="1"/>
</dbReference>
<dbReference type="Pfam" id="PF00694">
    <property type="entry name" value="Aconitase_C"/>
    <property type="match status" value="1"/>
</dbReference>
<dbReference type="SUPFAM" id="SSF52016">
    <property type="entry name" value="LeuD/IlvD-like"/>
    <property type="match status" value="1"/>
</dbReference>
<dbReference type="InterPro" id="IPR011827">
    <property type="entry name" value="LeuD_type2/HacB/DmdB"/>
</dbReference>
<sequence length="166" mass="18168">MKFCGTVFKYGNDVNTDVIFPGRYLKVWEPAEMAKYAMEDIDKDFAKKVKKGDIIVAGKYFGCGSSREQAATCLKAAGVSVVIAESFARIFYRNAINLGLPIMVCPEITKIVEAGHQLEVEPTTGEVKNLTTGQTARAKVLPPFILEILSDGGLIPHLQKKLKKAS</sequence>
<dbReference type="PANTHER" id="PTHR43345">
    <property type="entry name" value="3-ISOPROPYLMALATE DEHYDRATASE SMALL SUBUNIT 2-RELATED-RELATED"/>
    <property type="match status" value="1"/>
</dbReference>
<dbReference type="EMBL" id="QOQW01000014">
    <property type="protein sequence ID" value="RCK79291.1"/>
    <property type="molecule type" value="Genomic_DNA"/>
</dbReference>
<comment type="pathway">
    <text evidence="3">Amino-acid biosynthesis; L-leucine biosynthesis; L-leucine from 3-methyl-2-oxobutanoate: step 2/4.</text>
</comment>